<feature type="compositionally biased region" description="Acidic residues" evidence="1">
    <location>
        <begin position="636"/>
        <end position="645"/>
    </location>
</feature>
<dbReference type="InterPro" id="IPR026705">
    <property type="entry name" value="Hid-1/Ecm30"/>
</dbReference>
<sequence>MGNTDSKLNFRKAVVELTTKTQPVEANDQGFWEQFWTDAGIQCVQDVFALIPAAEIRALREESPSNLATLCYKAVEKLVSASENGCRTNKEQQTVMNCVRLLTRILPYIFEDPDWRGFFWNTLPGQEQSDEENESLPLAQSLLNALCDLLFCPDFTVSSSSKRGQPDSPEDVRTIDSCEYIWEAGVGFAHSPPQNSTHDQNRTEILKLILTTFSETMYVPAASDNQAQYNQWISYLTSTENRHALPLFTSILNVICGYDPVGYGVPYNHLMFNDSREPLVETALQLLCVTLDNTVSSCSQEGQNSETNGPDNLFINYLSRVHREEDFAFILKGITKLLNNPLIQTYLPGSCKKVQFHQELFVLFWRTCDINKKFMFYVLKSSDVLDILVPILYHLNESRADQSKVGLMHIAVFILLLLSGERNFGVRLNKPYSIRVPMDIPVFTGTHADFLIIVFHKIITTGHQRLQPLFDCLLTIIVNVSPYLKTLSMVAANKLLHLLEAFSTPWFLYASPTNHHLVFFLLEIFNNVIQYQFDGNSNLVYTIIRKRNVFHQLANLPSDHLNISKALAKRNKRNIPGNVSNDIQKSMEGSRPATDAQPGTLKATLAATPGIENMTEKAPASDAHKEEEEQNAERDPEQEEEDTSSDIEPNRESPIPTMPTMPTSNSPIPMPTPNFPDNVETVQSWLPSPEWVQSWKQKLPLQTIMRLLQVLVPQVEKICIDKGLTDESEILRFLQHGTLVGLLPVPHPILIRKYQANSGTTMWFRTYMWGVIYLRNVDPPIWYDTDVKLFEIQRV</sequence>
<dbReference type="PANTHER" id="PTHR21575">
    <property type="entry name" value="PROTEIN HID1"/>
    <property type="match status" value="1"/>
</dbReference>
<protein>
    <submittedName>
        <fullName evidence="2">DgyrCDS6606</fullName>
    </submittedName>
</protein>
<dbReference type="GO" id="GO:0005797">
    <property type="term" value="C:Golgi medial cisterna"/>
    <property type="evidence" value="ECO:0007669"/>
    <property type="project" value="TreeGrafter"/>
</dbReference>
<keyword evidence="3" id="KW-1185">Reference proteome</keyword>
<dbReference type="GO" id="GO:0016020">
    <property type="term" value="C:membrane"/>
    <property type="evidence" value="ECO:0007669"/>
    <property type="project" value="TreeGrafter"/>
</dbReference>
<evidence type="ECO:0000256" key="1">
    <source>
        <dbReference type="SAM" id="MobiDB-lite"/>
    </source>
</evidence>
<gene>
    <name evidence="2" type="ORF">DGYR_LOCUS6342</name>
</gene>
<dbReference type="OrthoDB" id="432953at2759"/>
<dbReference type="GO" id="GO:0000138">
    <property type="term" value="C:Golgi trans cisterna"/>
    <property type="evidence" value="ECO:0007669"/>
    <property type="project" value="TreeGrafter"/>
</dbReference>
<evidence type="ECO:0000313" key="3">
    <source>
        <dbReference type="Proteomes" id="UP000549394"/>
    </source>
</evidence>
<feature type="region of interest" description="Disordered" evidence="1">
    <location>
        <begin position="572"/>
        <end position="663"/>
    </location>
</feature>
<comment type="caution">
    <text evidence="2">The sequence shown here is derived from an EMBL/GenBank/DDBJ whole genome shotgun (WGS) entry which is preliminary data.</text>
</comment>
<reference evidence="2 3" key="1">
    <citation type="submission" date="2020-08" db="EMBL/GenBank/DDBJ databases">
        <authorList>
            <person name="Hejnol A."/>
        </authorList>
    </citation>
    <scope>NUCLEOTIDE SEQUENCE [LARGE SCALE GENOMIC DNA]</scope>
</reference>
<name>A0A7I8VNP7_9ANNE</name>
<accession>A0A7I8VNP7</accession>
<dbReference type="Proteomes" id="UP000549394">
    <property type="component" value="Unassembled WGS sequence"/>
</dbReference>
<evidence type="ECO:0000313" key="2">
    <source>
        <dbReference type="EMBL" id="CAD5117861.1"/>
    </source>
</evidence>
<organism evidence="2 3">
    <name type="scientific">Dimorphilus gyrociliatus</name>
    <dbReference type="NCBI Taxonomy" id="2664684"/>
    <lineage>
        <taxon>Eukaryota</taxon>
        <taxon>Metazoa</taxon>
        <taxon>Spiralia</taxon>
        <taxon>Lophotrochozoa</taxon>
        <taxon>Annelida</taxon>
        <taxon>Polychaeta</taxon>
        <taxon>Polychaeta incertae sedis</taxon>
        <taxon>Dinophilidae</taxon>
        <taxon>Dimorphilus</taxon>
    </lineage>
</organism>
<dbReference type="AlphaFoldDB" id="A0A7I8VNP7"/>
<dbReference type="EMBL" id="CAJFCJ010000007">
    <property type="protein sequence ID" value="CAD5117861.1"/>
    <property type="molecule type" value="Genomic_DNA"/>
</dbReference>
<dbReference type="PANTHER" id="PTHR21575:SF12">
    <property type="entry name" value="PROTEIN HID1"/>
    <property type="match status" value="1"/>
</dbReference>
<proteinExistence type="predicted"/>
<feature type="compositionally biased region" description="Low complexity" evidence="1">
    <location>
        <begin position="653"/>
        <end position="663"/>
    </location>
</feature>
<dbReference type="Pfam" id="PF12722">
    <property type="entry name" value="Hid1"/>
    <property type="match status" value="1"/>
</dbReference>
<feature type="compositionally biased region" description="Basic and acidic residues" evidence="1">
    <location>
        <begin position="622"/>
        <end position="635"/>
    </location>
</feature>